<accession>A0A915JTA7</accession>
<dbReference type="PANTHER" id="PTHR14611">
    <property type="entry name" value="TECTONIC FAMILY MEMBER"/>
    <property type="match status" value="1"/>
</dbReference>
<evidence type="ECO:0000259" key="1">
    <source>
        <dbReference type="Pfam" id="PF25752"/>
    </source>
</evidence>
<feature type="domain" description="Tectonic-1-3 N-terminal" evidence="1">
    <location>
        <begin position="13"/>
        <end position="57"/>
    </location>
</feature>
<evidence type="ECO:0000313" key="2">
    <source>
        <dbReference type="Proteomes" id="UP000887565"/>
    </source>
</evidence>
<protein>
    <submittedName>
        <fullName evidence="3">Tectonic domain-containing protein</fullName>
    </submittedName>
</protein>
<dbReference type="Pfam" id="PF25752">
    <property type="entry name" value="DUF1619_N"/>
    <property type="match status" value="1"/>
</dbReference>
<dbReference type="InterPro" id="IPR040354">
    <property type="entry name" value="TCTN1-3"/>
</dbReference>
<reference evidence="3" key="1">
    <citation type="submission" date="2022-11" db="UniProtKB">
        <authorList>
            <consortium name="WormBaseParasite"/>
        </authorList>
    </citation>
    <scope>IDENTIFICATION</scope>
</reference>
<organism evidence="2 3">
    <name type="scientific">Romanomermis culicivorax</name>
    <name type="common">Nematode worm</name>
    <dbReference type="NCBI Taxonomy" id="13658"/>
    <lineage>
        <taxon>Eukaryota</taxon>
        <taxon>Metazoa</taxon>
        <taxon>Ecdysozoa</taxon>
        <taxon>Nematoda</taxon>
        <taxon>Enoplea</taxon>
        <taxon>Dorylaimia</taxon>
        <taxon>Mermithida</taxon>
        <taxon>Mermithoidea</taxon>
        <taxon>Mermithidae</taxon>
        <taxon>Romanomermis</taxon>
    </lineage>
</organism>
<proteinExistence type="predicted"/>
<name>A0A915JTA7_ROMCU</name>
<dbReference type="PANTHER" id="PTHR14611:SF2">
    <property type="entry name" value="TECTONIC"/>
    <property type="match status" value="1"/>
</dbReference>
<dbReference type="WBParaSite" id="nRc.2.0.1.t29486-RA">
    <property type="protein sequence ID" value="nRc.2.0.1.t29486-RA"/>
    <property type="gene ID" value="nRc.2.0.1.g29486"/>
</dbReference>
<dbReference type="InterPro" id="IPR057724">
    <property type="entry name" value="TCTN1-3_N"/>
</dbReference>
<evidence type="ECO:0000313" key="3">
    <source>
        <dbReference type="WBParaSite" id="nRc.2.0.1.t29486-RA"/>
    </source>
</evidence>
<dbReference type="AlphaFoldDB" id="A0A915JTA7"/>
<dbReference type="Proteomes" id="UP000887565">
    <property type="component" value="Unplaced"/>
</dbReference>
<sequence>DEINPFVSKIPNQQSCSCDTNVGVCDATCGCDWDCSKFTTVGTKFPLTNTVDRQFCAESLLETLLSFFDGILGIFLETNPYLDTVYIDSKLATSNSEYTVLWNNATSQSANLEAYTKSSMSDDSSSNYYIGRPVQNDPSSSYPYFHINSNFGFGSDCDFPQVVRFGRNFETRCIIPLSIEKCAENTNLDAKFFAETQIPRILSSPNSNYSSLVTVNVEYCQNSFFAVDDSSALEYSNEILNILQNFSKVDREEKCASTADSPILTENTTICGNVLSNICHTFYWKDGLIENLRITLKTRNLLISESSFVQERRIEWKHISEISVVSSKYNFPGEFCGLW</sequence>
<keyword evidence="2" id="KW-1185">Reference proteome</keyword>